<evidence type="ECO:0000313" key="5">
    <source>
        <dbReference type="EMBL" id="VEI02347.1"/>
    </source>
</evidence>
<keyword evidence="3" id="KW-0804">Transcription</keyword>
<keyword evidence="1" id="KW-0805">Transcription regulation</keyword>
<evidence type="ECO:0000256" key="2">
    <source>
        <dbReference type="ARBA" id="ARBA00023125"/>
    </source>
</evidence>
<protein>
    <submittedName>
        <fullName evidence="5">HTH-type transcriptional repressor CytR</fullName>
    </submittedName>
</protein>
<dbReference type="STRING" id="1122997.GCA_000425285_02625"/>
<dbReference type="Pfam" id="PF00356">
    <property type="entry name" value="LacI"/>
    <property type="match status" value="1"/>
</dbReference>
<dbReference type="Gene3D" id="3.40.50.2300">
    <property type="match status" value="2"/>
</dbReference>
<dbReference type="PROSITE" id="PS00356">
    <property type="entry name" value="HTH_LACI_1"/>
    <property type="match status" value="1"/>
</dbReference>
<dbReference type="OrthoDB" id="9785139at2"/>
<dbReference type="InterPro" id="IPR000843">
    <property type="entry name" value="HTH_LacI"/>
</dbReference>
<dbReference type="GO" id="GO:0000976">
    <property type="term" value="F:transcription cis-regulatory region binding"/>
    <property type="evidence" value="ECO:0007669"/>
    <property type="project" value="TreeGrafter"/>
</dbReference>
<evidence type="ECO:0000259" key="4">
    <source>
        <dbReference type="PROSITE" id="PS50932"/>
    </source>
</evidence>
<accession>A0A448NWR3</accession>
<gene>
    <name evidence="5" type="primary">cytR</name>
    <name evidence="5" type="ORF">NCTC13652_00521</name>
</gene>
<dbReference type="Gene3D" id="1.10.260.40">
    <property type="entry name" value="lambda repressor-like DNA-binding domains"/>
    <property type="match status" value="1"/>
</dbReference>
<dbReference type="Proteomes" id="UP000277858">
    <property type="component" value="Chromosome"/>
</dbReference>
<keyword evidence="6" id="KW-1185">Reference proteome</keyword>
<dbReference type="EMBL" id="LR134473">
    <property type="protein sequence ID" value="VEI02347.1"/>
    <property type="molecule type" value="Genomic_DNA"/>
</dbReference>
<dbReference type="Pfam" id="PF13377">
    <property type="entry name" value="Peripla_BP_3"/>
    <property type="match status" value="1"/>
</dbReference>
<evidence type="ECO:0000256" key="1">
    <source>
        <dbReference type="ARBA" id="ARBA00023015"/>
    </source>
</evidence>
<dbReference type="PANTHER" id="PTHR30146:SF24">
    <property type="entry name" value="XYLOSE OPERON REGULATORY PROTEIN"/>
    <property type="match status" value="1"/>
</dbReference>
<dbReference type="PANTHER" id="PTHR30146">
    <property type="entry name" value="LACI-RELATED TRANSCRIPTIONAL REPRESSOR"/>
    <property type="match status" value="1"/>
</dbReference>
<organism evidence="5 6">
    <name type="scientific">Acidipropionibacterium jensenii</name>
    <dbReference type="NCBI Taxonomy" id="1749"/>
    <lineage>
        <taxon>Bacteria</taxon>
        <taxon>Bacillati</taxon>
        <taxon>Actinomycetota</taxon>
        <taxon>Actinomycetes</taxon>
        <taxon>Propionibacteriales</taxon>
        <taxon>Propionibacteriaceae</taxon>
        <taxon>Acidipropionibacterium</taxon>
    </lineage>
</organism>
<dbReference type="InterPro" id="IPR046335">
    <property type="entry name" value="LacI/GalR-like_sensor"/>
</dbReference>
<evidence type="ECO:0000256" key="3">
    <source>
        <dbReference type="ARBA" id="ARBA00023163"/>
    </source>
</evidence>
<feature type="domain" description="HTH lacI-type" evidence="4">
    <location>
        <begin position="2"/>
        <end position="57"/>
    </location>
</feature>
<reference evidence="5 6" key="1">
    <citation type="submission" date="2018-12" db="EMBL/GenBank/DDBJ databases">
        <authorList>
            <consortium name="Pathogen Informatics"/>
        </authorList>
    </citation>
    <scope>NUCLEOTIDE SEQUENCE [LARGE SCALE GENOMIC DNA]</scope>
    <source>
        <strain evidence="5 6">NCTC13652</strain>
    </source>
</reference>
<dbReference type="SMART" id="SM00354">
    <property type="entry name" value="HTH_LACI"/>
    <property type="match status" value="1"/>
</dbReference>
<sequence length="337" mass="35958">MTGLADVAEIAGVSTMTVSNVLAGRPGKVSETTAKRVWAAVEQIGYVPNGAARALSGHRSRLIAIVINVRSVDALRSTHDARFIGAITAELQEHGYCVLLHASTDLAATIRSLKTWSVDAACFVKTRAREVDSLRAASDIPMLFPDNYSSSPDVLTVRIDDYEGGRLAGDYLVSKGHRRVCFIGVKAQRKVGLMAERLHGFRDTFASAGLPRPTIAHNVSTARIDSGIAAAEQVLALRPLPTAAFCSSDELAAGLMHGLRRHGLAVPRDISVVGFDGFEISEVTTPPLTTIAQDVSAKAHRCAQLLLNALGDESGEITSGVLPVRLIERNTVRDLTC</sequence>
<dbReference type="CDD" id="cd06267">
    <property type="entry name" value="PBP1_LacI_sugar_binding-like"/>
    <property type="match status" value="1"/>
</dbReference>
<dbReference type="PROSITE" id="PS50932">
    <property type="entry name" value="HTH_LACI_2"/>
    <property type="match status" value="1"/>
</dbReference>
<dbReference type="GO" id="GO:0003700">
    <property type="term" value="F:DNA-binding transcription factor activity"/>
    <property type="evidence" value="ECO:0007669"/>
    <property type="project" value="TreeGrafter"/>
</dbReference>
<dbReference type="InterPro" id="IPR028082">
    <property type="entry name" value="Peripla_BP_I"/>
</dbReference>
<proteinExistence type="predicted"/>
<dbReference type="AlphaFoldDB" id="A0A448NWR3"/>
<keyword evidence="2" id="KW-0238">DNA-binding</keyword>
<dbReference type="SUPFAM" id="SSF47413">
    <property type="entry name" value="lambda repressor-like DNA-binding domains"/>
    <property type="match status" value="1"/>
</dbReference>
<dbReference type="InterPro" id="IPR010982">
    <property type="entry name" value="Lambda_DNA-bd_dom_sf"/>
</dbReference>
<evidence type="ECO:0000313" key="6">
    <source>
        <dbReference type="Proteomes" id="UP000277858"/>
    </source>
</evidence>
<dbReference type="SUPFAM" id="SSF53822">
    <property type="entry name" value="Periplasmic binding protein-like I"/>
    <property type="match status" value="1"/>
</dbReference>
<dbReference type="CDD" id="cd01392">
    <property type="entry name" value="HTH_LacI"/>
    <property type="match status" value="1"/>
</dbReference>
<name>A0A448NWR3_9ACTN</name>
<dbReference type="RefSeq" id="WP_084149533.1">
    <property type="nucleotide sequence ID" value="NZ_LR134473.1"/>
</dbReference>